<keyword evidence="3" id="KW-0808">Transferase</keyword>
<feature type="transmembrane region" description="Helical" evidence="9">
    <location>
        <begin position="179"/>
        <end position="200"/>
    </location>
</feature>
<keyword evidence="6 9" id="KW-1133">Transmembrane helix</keyword>
<feature type="transmembrane region" description="Helical" evidence="9">
    <location>
        <begin position="212"/>
        <end position="231"/>
    </location>
</feature>
<evidence type="ECO:0000256" key="1">
    <source>
        <dbReference type="ARBA" id="ARBA00004141"/>
    </source>
</evidence>
<feature type="transmembrane region" description="Helical" evidence="9">
    <location>
        <begin position="95"/>
        <end position="115"/>
    </location>
</feature>
<evidence type="ECO:0000256" key="3">
    <source>
        <dbReference type="ARBA" id="ARBA00022679"/>
    </source>
</evidence>
<reference evidence="11" key="1">
    <citation type="journal article" date="2022" name="bioRxiv">
        <title>Genomics of Preaxostyla Flagellates Illuminates Evolutionary Transitions and the Path Towards Mitochondrial Loss.</title>
        <authorList>
            <person name="Novak L.V.F."/>
            <person name="Treitli S.C."/>
            <person name="Pyrih J."/>
            <person name="Halakuc P."/>
            <person name="Pipaliya S.V."/>
            <person name="Vacek V."/>
            <person name="Brzon O."/>
            <person name="Soukal P."/>
            <person name="Eme L."/>
            <person name="Dacks J.B."/>
            <person name="Karnkowska A."/>
            <person name="Elias M."/>
            <person name="Hampl V."/>
        </authorList>
    </citation>
    <scope>NUCLEOTIDE SEQUENCE</scope>
    <source>
        <strain evidence="11">RCP-MX</strain>
    </source>
</reference>
<dbReference type="InterPro" id="IPR025749">
    <property type="entry name" value="Sphingomyelin_synth-like_dom"/>
</dbReference>
<protein>
    <recommendedName>
        <fullName evidence="10">Sphingomyelin synthase-like domain-containing protein</fullName>
    </recommendedName>
</protein>
<accession>A0ABQ8UEE8</accession>
<dbReference type="InterPro" id="IPR045221">
    <property type="entry name" value="Sphingomyelin_synth-like"/>
</dbReference>
<evidence type="ECO:0000256" key="8">
    <source>
        <dbReference type="ARBA" id="ARBA00023136"/>
    </source>
</evidence>
<feature type="transmembrane region" description="Helical" evidence="9">
    <location>
        <begin position="61"/>
        <end position="83"/>
    </location>
</feature>
<keyword evidence="12" id="KW-1185">Reference proteome</keyword>
<organism evidence="11 12">
    <name type="scientific">Paratrimastix pyriformis</name>
    <dbReference type="NCBI Taxonomy" id="342808"/>
    <lineage>
        <taxon>Eukaryota</taxon>
        <taxon>Metamonada</taxon>
        <taxon>Preaxostyla</taxon>
        <taxon>Paratrimastigidae</taxon>
        <taxon>Paratrimastix</taxon>
    </lineage>
</organism>
<evidence type="ECO:0000313" key="11">
    <source>
        <dbReference type="EMBL" id="KAJ4456047.1"/>
    </source>
</evidence>
<keyword evidence="8 9" id="KW-0472">Membrane</keyword>
<evidence type="ECO:0000256" key="2">
    <source>
        <dbReference type="ARBA" id="ARBA00005441"/>
    </source>
</evidence>
<keyword evidence="4 9" id="KW-0812">Transmembrane</keyword>
<keyword evidence="7" id="KW-0443">Lipid metabolism</keyword>
<feature type="transmembrane region" description="Helical" evidence="9">
    <location>
        <begin position="12"/>
        <end position="35"/>
    </location>
</feature>
<dbReference type="PANTHER" id="PTHR21290">
    <property type="entry name" value="SPHINGOMYELIN SYNTHETASE"/>
    <property type="match status" value="1"/>
</dbReference>
<name>A0ABQ8UEE8_9EUKA</name>
<evidence type="ECO:0000256" key="7">
    <source>
        <dbReference type="ARBA" id="ARBA00023098"/>
    </source>
</evidence>
<proteinExistence type="inferred from homology"/>
<evidence type="ECO:0000256" key="5">
    <source>
        <dbReference type="ARBA" id="ARBA00022919"/>
    </source>
</evidence>
<dbReference type="Pfam" id="PF14360">
    <property type="entry name" value="PAP2_C"/>
    <property type="match status" value="1"/>
</dbReference>
<dbReference type="PANTHER" id="PTHR21290:SF25">
    <property type="entry name" value="SPHINGOMYELIN SYNTHASE-RELATED PROTEIN 1"/>
    <property type="match status" value="1"/>
</dbReference>
<evidence type="ECO:0000313" key="12">
    <source>
        <dbReference type="Proteomes" id="UP001141327"/>
    </source>
</evidence>
<feature type="transmembrane region" description="Helical" evidence="9">
    <location>
        <begin position="150"/>
        <end position="167"/>
    </location>
</feature>
<comment type="caution">
    <text evidence="11">The sequence shown here is derived from an EMBL/GenBank/DDBJ whole genome shotgun (WGS) entry which is preliminary data.</text>
</comment>
<comment type="similarity">
    <text evidence="2">Belongs to the sphingomyelin synthase family.</text>
</comment>
<feature type="domain" description="Sphingomyelin synthase-like" evidence="10">
    <location>
        <begin position="149"/>
        <end position="230"/>
    </location>
</feature>
<dbReference type="EMBL" id="JAPMOS010000084">
    <property type="protein sequence ID" value="KAJ4456047.1"/>
    <property type="molecule type" value="Genomic_DNA"/>
</dbReference>
<gene>
    <name evidence="11" type="ORF">PAPYR_8893</name>
</gene>
<keyword evidence="5" id="KW-0746">Sphingolipid metabolism</keyword>
<evidence type="ECO:0000256" key="9">
    <source>
        <dbReference type="SAM" id="Phobius"/>
    </source>
</evidence>
<evidence type="ECO:0000256" key="6">
    <source>
        <dbReference type="ARBA" id="ARBA00022989"/>
    </source>
</evidence>
<dbReference type="Proteomes" id="UP001141327">
    <property type="component" value="Unassembled WGS sequence"/>
</dbReference>
<sequence length="307" mass="34800">MRNCSSIRSELGRVSGTFIVAFMAFYLMSAVQILIEDAPNTDRYIFDAGHYFLPSLERWPWIPNLAVTIWSCGFLVYLILLGDGISGRLCLFRRFLILQTMIFLLRSITISVTILPDPMIVPRTNPLDKYPWPLRPLLVMVGILPTTRDYIFSGHTATAVLVARLIFNHTKWKKLWFPILLVGLLGTLAVFTMVGCFFTLSIDDPQKARFHYTVDIFLGLVLAWLLFDWYITRVQSPPTTSLKLLWWLDRPLPLWTDTPRPVMAPLPPQADLEALPAPPDPALSLEGTTDIMKKASGGASCEKWSDI</sequence>
<evidence type="ECO:0000256" key="4">
    <source>
        <dbReference type="ARBA" id="ARBA00022692"/>
    </source>
</evidence>
<evidence type="ECO:0000259" key="10">
    <source>
        <dbReference type="Pfam" id="PF14360"/>
    </source>
</evidence>
<comment type="subcellular location">
    <subcellularLocation>
        <location evidence="1">Membrane</location>
        <topology evidence="1">Multi-pass membrane protein</topology>
    </subcellularLocation>
</comment>